<protein>
    <submittedName>
        <fullName evidence="1">Uncharacterized protein</fullName>
    </submittedName>
</protein>
<keyword evidence="2" id="KW-1185">Reference proteome</keyword>
<accession>A0ABQ5I3U0</accession>
<dbReference type="Proteomes" id="UP001151760">
    <property type="component" value="Unassembled WGS sequence"/>
</dbReference>
<dbReference type="EMBL" id="BQNB010020280">
    <property type="protein sequence ID" value="GJT94275.1"/>
    <property type="molecule type" value="Genomic_DNA"/>
</dbReference>
<sequence>MRPTTLSPHMESGLYTLDVPCLKRLSRAPVPAILIPGCPALPCKVSSLMTVETLHLGLVNPNYFFVGHVQLPSSILHDISLL</sequence>
<proteinExistence type="predicted"/>
<reference evidence="1" key="2">
    <citation type="submission" date="2022-01" db="EMBL/GenBank/DDBJ databases">
        <authorList>
            <person name="Yamashiro T."/>
            <person name="Shiraishi A."/>
            <person name="Satake H."/>
            <person name="Nakayama K."/>
        </authorList>
    </citation>
    <scope>NUCLEOTIDE SEQUENCE</scope>
</reference>
<name>A0ABQ5I3U0_9ASTR</name>
<reference evidence="1" key="1">
    <citation type="journal article" date="2022" name="Int. J. Mol. Sci.">
        <title>Draft Genome of Tanacetum Coccineum: Genomic Comparison of Closely Related Tanacetum-Family Plants.</title>
        <authorList>
            <person name="Yamashiro T."/>
            <person name="Shiraishi A."/>
            <person name="Nakayama K."/>
            <person name="Satake H."/>
        </authorList>
    </citation>
    <scope>NUCLEOTIDE SEQUENCE</scope>
</reference>
<comment type="caution">
    <text evidence="1">The sequence shown here is derived from an EMBL/GenBank/DDBJ whole genome shotgun (WGS) entry which is preliminary data.</text>
</comment>
<evidence type="ECO:0000313" key="2">
    <source>
        <dbReference type="Proteomes" id="UP001151760"/>
    </source>
</evidence>
<organism evidence="1 2">
    <name type="scientific">Tanacetum coccineum</name>
    <dbReference type="NCBI Taxonomy" id="301880"/>
    <lineage>
        <taxon>Eukaryota</taxon>
        <taxon>Viridiplantae</taxon>
        <taxon>Streptophyta</taxon>
        <taxon>Embryophyta</taxon>
        <taxon>Tracheophyta</taxon>
        <taxon>Spermatophyta</taxon>
        <taxon>Magnoliopsida</taxon>
        <taxon>eudicotyledons</taxon>
        <taxon>Gunneridae</taxon>
        <taxon>Pentapetalae</taxon>
        <taxon>asterids</taxon>
        <taxon>campanulids</taxon>
        <taxon>Asterales</taxon>
        <taxon>Asteraceae</taxon>
        <taxon>Asteroideae</taxon>
        <taxon>Anthemideae</taxon>
        <taxon>Anthemidinae</taxon>
        <taxon>Tanacetum</taxon>
    </lineage>
</organism>
<evidence type="ECO:0000313" key="1">
    <source>
        <dbReference type="EMBL" id="GJT94275.1"/>
    </source>
</evidence>
<gene>
    <name evidence="1" type="ORF">Tco_1083120</name>
</gene>